<dbReference type="EMBL" id="JAJSOF020000001">
    <property type="protein sequence ID" value="KAJ4450888.1"/>
    <property type="molecule type" value="Genomic_DNA"/>
</dbReference>
<comment type="caution">
    <text evidence="1">The sequence shown here is derived from an EMBL/GenBank/DDBJ whole genome shotgun (WGS) entry which is preliminary data.</text>
</comment>
<keyword evidence="2" id="KW-1185">Reference proteome</keyword>
<name>A0ABQ8TYF9_PERAM</name>
<accession>A0ABQ8TYF9</accession>
<organism evidence="1 2">
    <name type="scientific">Periplaneta americana</name>
    <name type="common">American cockroach</name>
    <name type="synonym">Blatta americana</name>
    <dbReference type="NCBI Taxonomy" id="6978"/>
    <lineage>
        <taxon>Eukaryota</taxon>
        <taxon>Metazoa</taxon>
        <taxon>Ecdysozoa</taxon>
        <taxon>Arthropoda</taxon>
        <taxon>Hexapoda</taxon>
        <taxon>Insecta</taxon>
        <taxon>Pterygota</taxon>
        <taxon>Neoptera</taxon>
        <taxon>Polyneoptera</taxon>
        <taxon>Dictyoptera</taxon>
        <taxon>Blattodea</taxon>
        <taxon>Blattoidea</taxon>
        <taxon>Blattidae</taxon>
        <taxon>Blattinae</taxon>
        <taxon>Periplaneta</taxon>
    </lineage>
</organism>
<proteinExistence type="predicted"/>
<sequence length="127" mass="14865">MTKRRRSTRRHYYRDDAVRSHCSARTEPAPCSIPARSIACIQFVVSAVEEDLKKLEIIGWRFVSLEENRLKDIVRSTSQHPKIDEKNIVHTIQMVIPEMFSRVHEEMVRGLHLCIRRGGRHVENCQS</sequence>
<dbReference type="Proteomes" id="UP001148838">
    <property type="component" value="Unassembled WGS sequence"/>
</dbReference>
<reference evidence="1 2" key="1">
    <citation type="journal article" date="2022" name="Allergy">
        <title>Genome assembly and annotation of Periplaneta americana reveal a comprehensive cockroach allergen profile.</title>
        <authorList>
            <person name="Wang L."/>
            <person name="Xiong Q."/>
            <person name="Saelim N."/>
            <person name="Wang L."/>
            <person name="Nong W."/>
            <person name="Wan A.T."/>
            <person name="Shi M."/>
            <person name="Liu X."/>
            <person name="Cao Q."/>
            <person name="Hui J.H.L."/>
            <person name="Sookrung N."/>
            <person name="Leung T.F."/>
            <person name="Tungtrongchitr A."/>
            <person name="Tsui S.K.W."/>
        </authorList>
    </citation>
    <scope>NUCLEOTIDE SEQUENCE [LARGE SCALE GENOMIC DNA]</scope>
    <source>
        <strain evidence="1">PWHHKU_190912</strain>
    </source>
</reference>
<evidence type="ECO:0000313" key="2">
    <source>
        <dbReference type="Proteomes" id="UP001148838"/>
    </source>
</evidence>
<gene>
    <name evidence="1" type="ORF">ANN_02321</name>
</gene>
<evidence type="ECO:0000313" key="1">
    <source>
        <dbReference type="EMBL" id="KAJ4450888.1"/>
    </source>
</evidence>
<protein>
    <submittedName>
        <fullName evidence="1">Uncharacterized protein</fullName>
    </submittedName>
</protein>